<keyword evidence="2" id="KW-1185">Reference proteome</keyword>
<organism evidence="1 2">
    <name type="scientific">Mesonia aestuariivivens</name>
    <dbReference type="NCBI Taxonomy" id="2796128"/>
    <lineage>
        <taxon>Bacteria</taxon>
        <taxon>Pseudomonadati</taxon>
        <taxon>Bacteroidota</taxon>
        <taxon>Flavobacteriia</taxon>
        <taxon>Flavobacteriales</taxon>
        <taxon>Flavobacteriaceae</taxon>
        <taxon>Mesonia</taxon>
    </lineage>
</organism>
<gene>
    <name evidence="1" type="ORF">KW502_08480</name>
</gene>
<proteinExistence type="predicted"/>
<evidence type="ECO:0008006" key="3">
    <source>
        <dbReference type="Google" id="ProtNLM"/>
    </source>
</evidence>
<evidence type="ECO:0000313" key="2">
    <source>
        <dbReference type="Proteomes" id="UP000719267"/>
    </source>
</evidence>
<reference evidence="1 2" key="1">
    <citation type="submission" date="2021-07" db="EMBL/GenBank/DDBJ databases">
        <title>Mesonia aestuariivivens sp. nov., isolated from a tidal flat.</title>
        <authorList>
            <person name="Kim Y.-O."/>
            <person name="Yoon J.-H."/>
        </authorList>
    </citation>
    <scope>NUCLEOTIDE SEQUENCE [LARGE SCALE GENOMIC DNA]</scope>
    <source>
        <strain evidence="1 2">JHPTF-M18</strain>
    </source>
</reference>
<comment type="caution">
    <text evidence="1">The sequence shown here is derived from an EMBL/GenBank/DDBJ whole genome shotgun (WGS) entry which is preliminary data.</text>
</comment>
<sequence length="180" mass="20203">MKYLNYIVLVFFILFFSYTSVGQSILKNEVQFSAHLGEVRSIQINQSQFNINLSINTLSALMNGLAIKKENHIEVTSTSEYQIQVVASSELEGEQTFIPVNTVSVIPSLGSSSVFNYQEKEIYFSPVSLSTHVQNIITSGQGEISRFFDVSYQLSSWLAYIKDHPSGSYRTTITYSIVAN</sequence>
<dbReference type="RefSeq" id="WP_219040120.1">
    <property type="nucleotide sequence ID" value="NZ_JAHWDF010000007.1"/>
</dbReference>
<name>A0ABS6W282_9FLAO</name>
<accession>A0ABS6W282</accession>
<dbReference type="Proteomes" id="UP000719267">
    <property type="component" value="Unassembled WGS sequence"/>
</dbReference>
<dbReference type="EMBL" id="JAHWDF010000007">
    <property type="protein sequence ID" value="MBW2961834.1"/>
    <property type="molecule type" value="Genomic_DNA"/>
</dbReference>
<evidence type="ECO:0000313" key="1">
    <source>
        <dbReference type="EMBL" id="MBW2961834.1"/>
    </source>
</evidence>
<protein>
    <recommendedName>
        <fullName evidence="3">DUF4402 domain-containing protein</fullName>
    </recommendedName>
</protein>